<dbReference type="GO" id="GO:0008897">
    <property type="term" value="F:holo-[acyl-carrier-protein] synthase activity"/>
    <property type="evidence" value="ECO:0007669"/>
    <property type="project" value="UniProtKB-EC"/>
</dbReference>
<dbReference type="EC" id="2.7.8.7" evidence="1"/>
<dbReference type="SUPFAM" id="SSF56214">
    <property type="entry name" value="4'-phosphopantetheinyl transferase"/>
    <property type="match status" value="2"/>
</dbReference>
<proteinExistence type="predicted"/>
<dbReference type="AlphaFoldDB" id="A0AAE9WCV8"/>
<protein>
    <recommendedName>
        <fullName evidence="1">holo-[acyl-carrier-protein] synthase</fullName>
        <ecNumber evidence="1">2.7.8.7</ecNumber>
    </recommendedName>
</protein>
<dbReference type="GO" id="GO:0000287">
    <property type="term" value="F:magnesium ion binding"/>
    <property type="evidence" value="ECO:0007669"/>
    <property type="project" value="InterPro"/>
</dbReference>
<reference evidence="5 6" key="1">
    <citation type="journal article" date="2023" name="G3 (Bethesda)">
        <title>A high-quality reference genome for the fission yeast Schizosaccharomyces osmophilus.</title>
        <authorList>
            <person name="Jia G.S."/>
            <person name="Zhang W.C."/>
            <person name="Liang Y."/>
            <person name="Liu X.H."/>
            <person name="Rhind N."/>
            <person name="Pidoux A."/>
            <person name="Brysch-Herzberg M."/>
            <person name="Du L.L."/>
        </authorList>
    </citation>
    <scope>NUCLEOTIDE SEQUENCE [LARGE SCALE GENOMIC DNA]</scope>
    <source>
        <strain evidence="5 6">CBS 15793</strain>
    </source>
</reference>
<dbReference type="KEGG" id="som:SOMG_03724"/>
<dbReference type="Pfam" id="PF22624">
    <property type="entry name" value="AASDHPPT_N"/>
    <property type="match status" value="1"/>
</dbReference>
<evidence type="ECO:0000313" key="5">
    <source>
        <dbReference type="EMBL" id="WBW73845.1"/>
    </source>
</evidence>
<evidence type="ECO:0000259" key="4">
    <source>
        <dbReference type="Pfam" id="PF22624"/>
    </source>
</evidence>
<feature type="domain" description="4'-phosphopantetheinyl transferase N-terminal" evidence="4">
    <location>
        <begin position="25"/>
        <end position="107"/>
    </location>
</feature>
<evidence type="ECO:0000256" key="1">
    <source>
        <dbReference type="ARBA" id="ARBA00013172"/>
    </source>
</evidence>
<dbReference type="RefSeq" id="XP_056038088.1">
    <property type="nucleotide sequence ID" value="XM_056182513.1"/>
</dbReference>
<name>A0AAE9WCV8_9SCHI</name>
<dbReference type="GO" id="GO:0005829">
    <property type="term" value="C:cytosol"/>
    <property type="evidence" value="ECO:0007669"/>
    <property type="project" value="TreeGrafter"/>
</dbReference>
<sequence>MASSVVKILVNTQSWSDQVNSSPELQLLLPEEKSQVKRYYFAKDANMAMASMLVKRQVLATLFCTKPDSVRISIAENGRPYYSKKVSENTDFDFNVSHYGGMVVFVGIWISKNSPISTQSPRSIGVDIVECKSLSDEPNWMDDFEFVFNREQWTQVFSSGDRLAAFFLFWASKEAVLKSLGLGLHGDPALVELQIPVFQDFVCGSNIHALRAGTASYAKSRFQLELQKLNINGSVFFIAIAYPADLEVLESDWLEVSSLSTDHLQQKIIEKFNYNTMKF</sequence>
<dbReference type="GeneID" id="80877202"/>
<accession>A0AAE9WCV8</accession>
<feature type="domain" description="4'-phosphopantetheinyl transferase" evidence="3">
    <location>
        <begin position="123"/>
        <end position="193"/>
    </location>
</feature>
<keyword evidence="2 5" id="KW-0808">Transferase</keyword>
<dbReference type="Pfam" id="PF01648">
    <property type="entry name" value="ACPS"/>
    <property type="match status" value="1"/>
</dbReference>
<dbReference type="InterPro" id="IPR037143">
    <property type="entry name" value="4-PPantetheinyl_Trfase_dom_sf"/>
</dbReference>
<dbReference type="InterPro" id="IPR055066">
    <property type="entry name" value="AASDHPPT_N"/>
</dbReference>
<dbReference type="Gene3D" id="3.90.470.20">
    <property type="entry name" value="4'-phosphopantetheinyl transferase domain"/>
    <property type="match status" value="2"/>
</dbReference>
<evidence type="ECO:0000259" key="3">
    <source>
        <dbReference type="Pfam" id="PF01648"/>
    </source>
</evidence>
<keyword evidence="6" id="KW-1185">Reference proteome</keyword>
<dbReference type="EMBL" id="CP115612">
    <property type="protein sequence ID" value="WBW73845.1"/>
    <property type="molecule type" value="Genomic_DNA"/>
</dbReference>
<dbReference type="InterPro" id="IPR050559">
    <property type="entry name" value="P-Pant_transferase_sf"/>
</dbReference>
<dbReference type="PANTHER" id="PTHR12215:SF10">
    <property type="entry name" value="L-AMINOADIPATE-SEMIALDEHYDE DEHYDROGENASE-PHOSPHOPANTETHEINYL TRANSFERASE"/>
    <property type="match status" value="1"/>
</dbReference>
<dbReference type="GO" id="GO:0019878">
    <property type="term" value="P:lysine biosynthetic process via aminoadipic acid"/>
    <property type="evidence" value="ECO:0007669"/>
    <property type="project" value="TreeGrafter"/>
</dbReference>
<dbReference type="Proteomes" id="UP001212411">
    <property type="component" value="Chromosome 2"/>
</dbReference>
<evidence type="ECO:0000313" key="6">
    <source>
        <dbReference type="Proteomes" id="UP001212411"/>
    </source>
</evidence>
<organism evidence="5 6">
    <name type="scientific">Schizosaccharomyces osmophilus</name>
    <dbReference type="NCBI Taxonomy" id="2545709"/>
    <lineage>
        <taxon>Eukaryota</taxon>
        <taxon>Fungi</taxon>
        <taxon>Dikarya</taxon>
        <taxon>Ascomycota</taxon>
        <taxon>Taphrinomycotina</taxon>
        <taxon>Schizosaccharomycetes</taxon>
        <taxon>Schizosaccharomycetales</taxon>
        <taxon>Schizosaccharomycetaceae</taxon>
        <taxon>Schizosaccharomyces</taxon>
    </lineage>
</organism>
<dbReference type="InterPro" id="IPR008278">
    <property type="entry name" value="4-PPantetheinyl_Trfase_dom"/>
</dbReference>
<dbReference type="PANTHER" id="PTHR12215">
    <property type="entry name" value="PHOSPHOPANTETHEINE TRANSFERASE"/>
    <property type="match status" value="1"/>
</dbReference>
<evidence type="ECO:0000256" key="2">
    <source>
        <dbReference type="ARBA" id="ARBA00022679"/>
    </source>
</evidence>
<gene>
    <name evidence="5" type="primary">lys7</name>
    <name evidence="5" type="ORF">SOMG_03724</name>
</gene>